<dbReference type="Proteomes" id="UP001597480">
    <property type="component" value="Unassembled WGS sequence"/>
</dbReference>
<feature type="chain" id="PRO_5045498161" description="GLPGLI family protein" evidence="1">
    <location>
        <begin position="19"/>
        <end position="269"/>
    </location>
</feature>
<accession>A0ABW5NQ76</accession>
<keyword evidence="3" id="KW-1185">Reference proteome</keyword>
<feature type="signal peptide" evidence="1">
    <location>
        <begin position="1"/>
        <end position="18"/>
    </location>
</feature>
<reference evidence="3" key="1">
    <citation type="journal article" date="2019" name="Int. J. Syst. Evol. Microbiol.">
        <title>The Global Catalogue of Microorganisms (GCM) 10K type strain sequencing project: providing services to taxonomists for standard genome sequencing and annotation.</title>
        <authorList>
            <consortium name="The Broad Institute Genomics Platform"/>
            <consortium name="The Broad Institute Genome Sequencing Center for Infectious Disease"/>
            <person name="Wu L."/>
            <person name="Ma J."/>
        </authorList>
    </citation>
    <scope>NUCLEOTIDE SEQUENCE [LARGE SCALE GENOMIC DNA]</scope>
    <source>
        <strain evidence="3">KCTC 42107</strain>
    </source>
</reference>
<evidence type="ECO:0000256" key="1">
    <source>
        <dbReference type="SAM" id="SignalP"/>
    </source>
</evidence>
<dbReference type="RefSeq" id="WP_379819437.1">
    <property type="nucleotide sequence ID" value="NZ_JBHUMD010000003.1"/>
</dbReference>
<comment type="caution">
    <text evidence="2">The sequence shown here is derived from an EMBL/GenBank/DDBJ whole genome shotgun (WGS) entry which is preliminary data.</text>
</comment>
<sequence length="269" mass="30258">MKKIMLLLCSLLSIVTFAQNFPGKDVHLLKGKELKVLPLKKSEIGVGYKGFYSDAEIHSLYKKGLRYTDAASIEGKIFKVVDYKPRYTNYVLTLQNPETGTVYFDYHTTAKCDFVFEVVGGIDFPDGHFCNGLEKGKKWISAGEGYVEETRTPLLDDISLFRTADGQFKLRVAVCTDNYKNKDVKGLILQLENGVKLNFPEAVIDVFRVGANTNLSTRPRIKIDNSALEMLKKSKIVRKTIGTYTSDVTDGYMIMEYINCLADTTITLP</sequence>
<evidence type="ECO:0000313" key="2">
    <source>
        <dbReference type="EMBL" id="MFD2600763.1"/>
    </source>
</evidence>
<proteinExistence type="predicted"/>
<evidence type="ECO:0000313" key="3">
    <source>
        <dbReference type="Proteomes" id="UP001597480"/>
    </source>
</evidence>
<evidence type="ECO:0008006" key="4">
    <source>
        <dbReference type="Google" id="ProtNLM"/>
    </source>
</evidence>
<dbReference type="EMBL" id="JBHUMD010000003">
    <property type="protein sequence ID" value="MFD2600763.1"/>
    <property type="molecule type" value="Genomic_DNA"/>
</dbReference>
<protein>
    <recommendedName>
        <fullName evidence="4">GLPGLI family protein</fullName>
    </recommendedName>
</protein>
<organism evidence="2 3">
    <name type="scientific">Flavobacterium suzhouense</name>
    <dbReference type="NCBI Taxonomy" id="1529638"/>
    <lineage>
        <taxon>Bacteria</taxon>
        <taxon>Pseudomonadati</taxon>
        <taxon>Bacteroidota</taxon>
        <taxon>Flavobacteriia</taxon>
        <taxon>Flavobacteriales</taxon>
        <taxon>Flavobacteriaceae</taxon>
        <taxon>Flavobacterium</taxon>
    </lineage>
</organism>
<gene>
    <name evidence="2" type="ORF">ACFSR3_01730</name>
</gene>
<name>A0ABW5NQ76_9FLAO</name>
<keyword evidence="1" id="KW-0732">Signal</keyword>